<sequence>MKKKRRLCIKRAVGVEKRTRFPPRKDTVSLSPFCGSVLVQTYEPLSFLFNGLL</sequence>
<dbReference type="EMBL" id="LCAP01000004">
    <property type="protein sequence ID" value="KKR91597.1"/>
    <property type="molecule type" value="Genomic_DNA"/>
</dbReference>
<reference evidence="1 2" key="1">
    <citation type="journal article" date="2015" name="Nature">
        <title>rRNA introns, odd ribosomes, and small enigmatic genomes across a large radiation of phyla.</title>
        <authorList>
            <person name="Brown C.T."/>
            <person name="Hug L.A."/>
            <person name="Thomas B.C."/>
            <person name="Sharon I."/>
            <person name="Castelle C.J."/>
            <person name="Singh A."/>
            <person name="Wilkins M.J."/>
            <person name="Williams K.H."/>
            <person name="Banfield J.F."/>
        </authorList>
    </citation>
    <scope>NUCLEOTIDE SEQUENCE [LARGE SCALE GENOMIC DNA]</scope>
</reference>
<evidence type="ECO:0000313" key="2">
    <source>
        <dbReference type="Proteomes" id="UP000034190"/>
    </source>
</evidence>
<comment type="caution">
    <text evidence="1">The sequence shown here is derived from an EMBL/GenBank/DDBJ whole genome shotgun (WGS) entry which is preliminary data.</text>
</comment>
<dbReference type="Proteomes" id="UP000034190">
    <property type="component" value="Unassembled WGS sequence"/>
</dbReference>
<protein>
    <submittedName>
        <fullName evidence="1">Uncharacterized protein</fullName>
    </submittedName>
</protein>
<name>A0A0G0XUM5_9BACT</name>
<organism evidence="1 2">
    <name type="scientific">Candidatus Falkowbacteria bacterium GW2011_GWA2_41_14</name>
    <dbReference type="NCBI Taxonomy" id="1618635"/>
    <lineage>
        <taxon>Bacteria</taxon>
        <taxon>Candidatus Falkowiibacteriota</taxon>
    </lineage>
</organism>
<accession>A0A0G0XUM5</accession>
<gene>
    <name evidence="1" type="ORF">UU43_C0004G0045</name>
</gene>
<dbReference type="AlphaFoldDB" id="A0A0G0XUM5"/>
<proteinExistence type="predicted"/>
<evidence type="ECO:0000313" key="1">
    <source>
        <dbReference type="EMBL" id="KKR91597.1"/>
    </source>
</evidence>